<comment type="caution">
    <text evidence="1">The sequence shown here is derived from an EMBL/GenBank/DDBJ whole genome shotgun (WGS) entry which is preliminary data.</text>
</comment>
<reference evidence="1" key="1">
    <citation type="submission" date="2021-10" db="EMBL/GenBank/DDBJ databases">
        <title>Melipona bicolor Genome sequencing and assembly.</title>
        <authorList>
            <person name="Araujo N.S."/>
            <person name="Arias M.C."/>
        </authorList>
    </citation>
    <scope>NUCLEOTIDE SEQUENCE</scope>
    <source>
        <strain evidence="1">USP_2M_L1-L4_2017</strain>
        <tissue evidence="1">Whole body</tissue>
    </source>
</reference>
<dbReference type="EMBL" id="JAHYIQ010000026">
    <property type="protein sequence ID" value="KAK1121603.1"/>
    <property type="molecule type" value="Genomic_DNA"/>
</dbReference>
<name>A0AA40FMR2_9HYME</name>
<proteinExistence type="predicted"/>
<dbReference type="AlphaFoldDB" id="A0AA40FMR2"/>
<protein>
    <submittedName>
        <fullName evidence="1">Uncharacterized protein</fullName>
    </submittedName>
</protein>
<accession>A0AA40FMR2</accession>
<sequence length="66" mass="7607">MIRQYRSSSEEETLSLDRRSPGLIAKERFGFVRREERDSRDLSTQAKVAFQHAGEASTFHCDQTTS</sequence>
<evidence type="ECO:0000313" key="1">
    <source>
        <dbReference type="EMBL" id="KAK1121603.1"/>
    </source>
</evidence>
<keyword evidence="2" id="KW-1185">Reference proteome</keyword>
<evidence type="ECO:0000313" key="2">
    <source>
        <dbReference type="Proteomes" id="UP001177670"/>
    </source>
</evidence>
<dbReference type="Proteomes" id="UP001177670">
    <property type="component" value="Unassembled WGS sequence"/>
</dbReference>
<organism evidence="1 2">
    <name type="scientific">Melipona bicolor</name>
    <dbReference type="NCBI Taxonomy" id="60889"/>
    <lineage>
        <taxon>Eukaryota</taxon>
        <taxon>Metazoa</taxon>
        <taxon>Ecdysozoa</taxon>
        <taxon>Arthropoda</taxon>
        <taxon>Hexapoda</taxon>
        <taxon>Insecta</taxon>
        <taxon>Pterygota</taxon>
        <taxon>Neoptera</taxon>
        <taxon>Endopterygota</taxon>
        <taxon>Hymenoptera</taxon>
        <taxon>Apocrita</taxon>
        <taxon>Aculeata</taxon>
        <taxon>Apoidea</taxon>
        <taxon>Anthophila</taxon>
        <taxon>Apidae</taxon>
        <taxon>Melipona</taxon>
    </lineage>
</organism>
<gene>
    <name evidence="1" type="ORF">K0M31_010394</name>
</gene>